<gene>
    <name evidence="1" type="ORF">MYP_2322</name>
</gene>
<protein>
    <submittedName>
        <fullName evidence="1">Uncharacterized protein</fullName>
    </submittedName>
</protein>
<dbReference type="EMBL" id="BBLT01000004">
    <property type="protein sequence ID" value="GAL85094.1"/>
    <property type="molecule type" value="Genomic_DNA"/>
</dbReference>
<name>A0A098LF68_9BACT</name>
<sequence length="68" mass="8164">MAGFSILWNIVPFLQNFSKTFQKNNFQLSTFSFQLSAFHFFQYVYNLFRKGFTFFGKTGQLMLILHYD</sequence>
<keyword evidence="2" id="KW-1185">Reference proteome</keyword>
<accession>A0A098LF68</accession>
<evidence type="ECO:0000313" key="1">
    <source>
        <dbReference type="EMBL" id="GAL85094.1"/>
    </source>
</evidence>
<reference evidence="1 2" key="1">
    <citation type="submission" date="2014-09" db="EMBL/GenBank/DDBJ databases">
        <title>Sporocytophaga myxococcoides PG-01 genome sequencing.</title>
        <authorList>
            <person name="Liu L."/>
            <person name="Gao P.J."/>
            <person name="Chen G.J."/>
            <person name="Wang L.S."/>
        </authorList>
    </citation>
    <scope>NUCLEOTIDE SEQUENCE [LARGE SCALE GENOMIC DNA]</scope>
    <source>
        <strain evidence="1 2">PG-01</strain>
    </source>
</reference>
<evidence type="ECO:0000313" key="2">
    <source>
        <dbReference type="Proteomes" id="UP000030185"/>
    </source>
</evidence>
<dbReference type="STRING" id="153721.MYP_2322"/>
<dbReference type="Proteomes" id="UP000030185">
    <property type="component" value="Unassembled WGS sequence"/>
</dbReference>
<proteinExistence type="predicted"/>
<dbReference type="AlphaFoldDB" id="A0A098LF68"/>
<organism evidence="1 2">
    <name type="scientific">Sporocytophaga myxococcoides</name>
    <dbReference type="NCBI Taxonomy" id="153721"/>
    <lineage>
        <taxon>Bacteria</taxon>
        <taxon>Pseudomonadati</taxon>
        <taxon>Bacteroidota</taxon>
        <taxon>Cytophagia</taxon>
        <taxon>Cytophagales</taxon>
        <taxon>Cytophagaceae</taxon>
        <taxon>Sporocytophaga</taxon>
    </lineage>
</organism>
<comment type="caution">
    <text evidence="1">The sequence shown here is derived from an EMBL/GenBank/DDBJ whole genome shotgun (WGS) entry which is preliminary data.</text>
</comment>